<keyword evidence="2" id="KW-1185">Reference proteome</keyword>
<dbReference type="EMBL" id="JAINUG010000054">
    <property type="protein sequence ID" value="KAJ8404287.1"/>
    <property type="molecule type" value="Genomic_DNA"/>
</dbReference>
<reference evidence="1" key="1">
    <citation type="journal article" date="2023" name="Science">
        <title>Genome structures resolve the early diversification of teleost fishes.</title>
        <authorList>
            <person name="Parey E."/>
            <person name="Louis A."/>
            <person name="Montfort J."/>
            <person name="Bouchez O."/>
            <person name="Roques C."/>
            <person name="Iampietro C."/>
            <person name="Lluch J."/>
            <person name="Castinel A."/>
            <person name="Donnadieu C."/>
            <person name="Desvignes T."/>
            <person name="Floi Bucao C."/>
            <person name="Jouanno E."/>
            <person name="Wen M."/>
            <person name="Mejri S."/>
            <person name="Dirks R."/>
            <person name="Jansen H."/>
            <person name="Henkel C."/>
            <person name="Chen W.J."/>
            <person name="Zahm M."/>
            <person name="Cabau C."/>
            <person name="Klopp C."/>
            <person name="Thompson A.W."/>
            <person name="Robinson-Rechavi M."/>
            <person name="Braasch I."/>
            <person name="Lecointre G."/>
            <person name="Bobe J."/>
            <person name="Postlethwait J.H."/>
            <person name="Berthelot C."/>
            <person name="Roest Crollius H."/>
            <person name="Guiguen Y."/>
        </authorList>
    </citation>
    <scope>NUCLEOTIDE SEQUENCE</scope>
    <source>
        <strain evidence="1">NC1722</strain>
    </source>
</reference>
<accession>A0AAD7SLM8</accession>
<name>A0AAD7SLM8_9TELE</name>
<comment type="caution">
    <text evidence="1">The sequence shown here is derived from an EMBL/GenBank/DDBJ whole genome shotgun (WGS) entry which is preliminary data.</text>
</comment>
<evidence type="ECO:0000313" key="1">
    <source>
        <dbReference type="EMBL" id="KAJ8404287.1"/>
    </source>
</evidence>
<dbReference type="Proteomes" id="UP001221898">
    <property type="component" value="Unassembled WGS sequence"/>
</dbReference>
<protein>
    <submittedName>
        <fullName evidence="1">Uncharacterized protein</fullName>
    </submittedName>
</protein>
<dbReference type="AlphaFoldDB" id="A0AAD7SLM8"/>
<evidence type="ECO:0000313" key="2">
    <source>
        <dbReference type="Proteomes" id="UP001221898"/>
    </source>
</evidence>
<gene>
    <name evidence="1" type="ORF">AAFF_G00340600</name>
</gene>
<organism evidence="1 2">
    <name type="scientific">Aldrovandia affinis</name>
    <dbReference type="NCBI Taxonomy" id="143900"/>
    <lineage>
        <taxon>Eukaryota</taxon>
        <taxon>Metazoa</taxon>
        <taxon>Chordata</taxon>
        <taxon>Craniata</taxon>
        <taxon>Vertebrata</taxon>
        <taxon>Euteleostomi</taxon>
        <taxon>Actinopterygii</taxon>
        <taxon>Neopterygii</taxon>
        <taxon>Teleostei</taxon>
        <taxon>Notacanthiformes</taxon>
        <taxon>Halosauridae</taxon>
        <taxon>Aldrovandia</taxon>
    </lineage>
</organism>
<sequence length="91" mass="9692">MTFSCVGALINVADDVNTTESLKAQTRDLPGGNGAEQRGSHLKYSRKRRCLAEVSEEFHAIATWLPVGNSGFGIMGGGEGEHQEAVTMPAE</sequence>
<proteinExistence type="predicted"/>